<reference evidence="2 3" key="1">
    <citation type="journal article" date="2011" name="Genome Res.">
        <title>Chromosome and gene copy number variation allow major structural change between species and strains of Leishmania.</title>
        <authorList>
            <person name="Rogers M.B."/>
            <person name="Hilley J.D."/>
            <person name="Dickens N.J."/>
            <person name="Wilkes J."/>
            <person name="Bates P.A."/>
            <person name="Depledge D.P."/>
            <person name="Harris D."/>
            <person name="Her Y."/>
            <person name="Herzyk P."/>
            <person name="Imamura H."/>
            <person name="Otto T.D."/>
            <person name="Sanders M."/>
            <person name="Seeger K."/>
            <person name="Dujardin J.C."/>
            <person name="Berriman M."/>
            <person name="Smith D.F."/>
            <person name="Hertz-Fowler C."/>
            <person name="Mottram J.C."/>
        </authorList>
    </citation>
    <scope>NUCLEOTIDE SEQUENCE [LARGE SCALE GENOMIC DNA]</scope>
    <source>
        <strain evidence="2 3">MHOM/GT/2001/U1103</strain>
    </source>
</reference>
<dbReference type="EMBL" id="FR799561">
    <property type="protein sequence ID" value="CBZ23829.1"/>
    <property type="molecule type" value="Genomic_DNA"/>
</dbReference>
<name>E9ALM4_LEIMU</name>
<keyword evidence="3" id="KW-1185">Reference proteome</keyword>
<dbReference type="Proteomes" id="UP000007259">
    <property type="component" value="Chromosome 8"/>
</dbReference>
<protein>
    <submittedName>
        <fullName evidence="2">Uncharacterized protein</fullName>
    </submittedName>
</protein>
<dbReference type="RefSeq" id="XP_003872358.1">
    <property type="nucleotide sequence ID" value="XM_003872309.1"/>
</dbReference>
<feature type="compositionally biased region" description="Polar residues" evidence="1">
    <location>
        <begin position="159"/>
        <end position="171"/>
    </location>
</feature>
<gene>
    <name evidence="2" type="ORF">LMXM_08_29_1995</name>
</gene>
<evidence type="ECO:0000256" key="1">
    <source>
        <dbReference type="SAM" id="MobiDB-lite"/>
    </source>
</evidence>
<feature type="region of interest" description="Disordered" evidence="1">
    <location>
        <begin position="69"/>
        <end position="100"/>
    </location>
</feature>
<evidence type="ECO:0000313" key="2">
    <source>
        <dbReference type="EMBL" id="CBZ23829.1"/>
    </source>
</evidence>
<feature type="compositionally biased region" description="Low complexity" evidence="1">
    <location>
        <begin position="135"/>
        <end position="150"/>
    </location>
</feature>
<dbReference type="AlphaFoldDB" id="E9ALM4"/>
<dbReference type="VEuPathDB" id="TriTrypDB:LmxM.08_29.1995"/>
<dbReference type="GeneID" id="13447070"/>
<sequence>MPVSRTAGRCVAVQRRFLGLSALSPFNSSSALTDSARFTCTAEADRDHASSGFSTDVCAGTSFERCREQNSSRGDRCNSVPKRGGGTTTGLGRPQGSSNVHVFSRPAQQLSAAQLAHFTHLRGLLRRLSSRRRAPSNAAEEASRAAAAHHLLSREEESGSQPPQTWTSTEPGDSFHTELFVVSRVIASPQHPALPAGRGASACGDEVFTGVNHAFHKRVNPAGATLRGILKGCAEQNALGAAAASGCIYADVADVFLLAARCLPMTPYHALESGKKTAAPASAVCGSCATACCDAGPAAAQAVAIFPCPECWNHLCHVARARLQDKRTPLRLFVYAASPAVTVHLFAVAQQRMKMMEAPMDVCIVSG</sequence>
<proteinExistence type="predicted"/>
<organism evidence="2 3">
    <name type="scientific">Leishmania mexicana (strain MHOM/GT/2001/U1103)</name>
    <dbReference type="NCBI Taxonomy" id="929439"/>
    <lineage>
        <taxon>Eukaryota</taxon>
        <taxon>Discoba</taxon>
        <taxon>Euglenozoa</taxon>
        <taxon>Kinetoplastea</taxon>
        <taxon>Metakinetoplastina</taxon>
        <taxon>Trypanosomatida</taxon>
        <taxon>Trypanosomatidae</taxon>
        <taxon>Leishmaniinae</taxon>
        <taxon>Leishmania</taxon>
    </lineage>
</organism>
<dbReference type="KEGG" id="lmi:LMXM_08_29_1995"/>
<dbReference type="OrthoDB" id="262539at2759"/>
<dbReference type="OMA" id="HAFHKRV"/>
<dbReference type="PhylomeDB" id="E9ALM4"/>
<feature type="region of interest" description="Disordered" evidence="1">
    <location>
        <begin position="132"/>
        <end position="173"/>
    </location>
</feature>
<accession>E9ALM4</accession>
<evidence type="ECO:0000313" key="3">
    <source>
        <dbReference type="Proteomes" id="UP000007259"/>
    </source>
</evidence>